<sequence length="115" mass="12403">MKEADAGELEMVAVSAAGSSKPPLWRAVAVQHFCGSSPRYENPACNTQLSCIRRLLQGNSCELELFPYEGICWVPNVTRGASAVLSELISLARSKRGTQVWDASGCTSMCVFNCS</sequence>
<accession>G0V0U1</accession>
<dbReference type="AlphaFoldDB" id="G0V0U1"/>
<protein>
    <submittedName>
        <fullName evidence="1">Uncharacterized protein</fullName>
    </submittedName>
</protein>
<proteinExistence type="predicted"/>
<name>G0V0U1_TRYCI</name>
<reference evidence="1" key="1">
    <citation type="journal article" date="2012" name="Proc. Natl. Acad. Sci. U.S.A.">
        <title>Antigenic diversity is generated by distinct evolutionary mechanisms in African trypanosome species.</title>
        <authorList>
            <person name="Jackson A.P."/>
            <person name="Berry A."/>
            <person name="Aslett M."/>
            <person name="Allison H.C."/>
            <person name="Burton P."/>
            <person name="Vavrova-Anderson J."/>
            <person name="Brown R."/>
            <person name="Browne H."/>
            <person name="Corton N."/>
            <person name="Hauser H."/>
            <person name="Gamble J."/>
            <person name="Gilderthorp R."/>
            <person name="Marcello L."/>
            <person name="McQuillan J."/>
            <person name="Otto T.D."/>
            <person name="Quail M.A."/>
            <person name="Sanders M.J."/>
            <person name="van Tonder A."/>
            <person name="Ginger M.L."/>
            <person name="Field M.C."/>
            <person name="Barry J.D."/>
            <person name="Hertz-Fowler C."/>
            <person name="Berriman M."/>
        </authorList>
    </citation>
    <scope>NUCLEOTIDE SEQUENCE</scope>
    <source>
        <strain evidence="1">IL3000</strain>
    </source>
</reference>
<dbReference type="EMBL" id="HE575324">
    <property type="protein sequence ID" value="CCC95262.1"/>
    <property type="molecule type" value="Genomic_DNA"/>
</dbReference>
<organism evidence="1">
    <name type="scientific">Trypanosoma congolense (strain IL3000)</name>
    <dbReference type="NCBI Taxonomy" id="1068625"/>
    <lineage>
        <taxon>Eukaryota</taxon>
        <taxon>Discoba</taxon>
        <taxon>Euglenozoa</taxon>
        <taxon>Kinetoplastea</taxon>
        <taxon>Metakinetoplastina</taxon>
        <taxon>Trypanosomatida</taxon>
        <taxon>Trypanosomatidae</taxon>
        <taxon>Trypanosoma</taxon>
        <taxon>Nannomonas</taxon>
    </lineage>
</organism>
<gene>
    <name evidence="1" type="ORF">TCIL3000_11_6880</name>
</gene>
<evidence type="ECO:0000313" key="1">
    <source>
        <dbReference type="EMBL" id="CCC95262.1"/>
    </source>
</evidence>